<sequence length="47" mass="5520">MILVMNKSVCTKNTQVNAANYPVMYFFIKYLFSKKLLLPGRKELLLH</sequence>
<proteinExistence type="predicted"/>
<dbReference type="EMBL" id="FNRL01000018">
    <property type="protein sequence ID" value="SEA84310.1"/>
    <property type="molecule type" value="Genomic_DNA"/>
</dbReference>
<evidence type="ECO:0000313" key="2">
    <source>
        <dbReference type="Proteomes" id="UP000199656"/>
    </source>
</evidence>
<evidence type="ECO:0000313" key="1">
    <source>
        <dbReference type="EMBL" id="SEA84310.1"/>
    </source>
</evidence>
<gene>
    <name evidence="1" type="ORF">SAMN05660909_03731</name>
</gene>
<name>A0A1H4EIC0_9BACT</name>
<dbReference type="Proteomes" id="UP000199656">
    <property type="component" value="Unassembled WGS sequence"/>
</dbReference>
<dbReference type="AlphaFoldDB" id="A0A1H4EIC0"/>
<protein>
    <submittedName>
        <fullName evidence="1">Uncharacterized protein</fullName>
    </submittedName>
</protein>
<reference evidence="2" key="1">
    <citation type="submission" date="2016-10" db="EMBL/GenBank/DDBJ databases">
        <authorList>
            <person name="Varghese N."/>
            <person name="Submissions S."/>
        </authorList>
    </citation>
    <scope>NUCLEOTIDE SEQUENCE [LARGE SCALE GENOMIC DNA]</scope>
    <source>
        <strain evidence="2">DSM 23920</strain>
    </source>
</reference>
<keyword evidence="2" id="KW-1185">Reference proteome</keyword>
<accession>A0A1H4EIC0</accession>
<organism evidence="1 2">
    <name type="scientific">Chitinophaga terrae</name>
    <name type="common">ex Kim and Jung 2007</name>
    <dbReference type="NCBI Taxonomy" id="408074"/>
    <lineage>
        <taxon>Bacteria</taxon>
        <taxon>Pseudomonadati</taxon>
        <taxon>Bacteroidota</taxon>
        <taxon>Chitinophagia</taxon>
        <taxon>Chitinophagales</taxon>
        <taxon>Chitinophagaceae</taxon>
        <taxon>Chitinophaga</taxon>
    </lineage>
</organism>